<feature type="domain" description="PSP1 C-terminal" evidence="2">
    <location>
        <begin position="165"/>
        <end position="250"/>
    </location>
</feature>
<dbReference type="PANTHER" id="PTHR43830:SF3">
    <property type="entry name" value="PROTEIN PSP1"/>
    <property type="match status" value="1"/>
</dbReference>
<evidence type="ECO:0000313" key="4">
    <source>
        <dbReference type="Proteomes" id="UP000017938"/>
    </source>
</evidence>
<dbReference type="PROSITE" id="PS51411">
    <property type="entry name" value="PSP1_C"/>
    <property type="match status" value="1"/>
</dbReference>
<proteinExistence type="predicted"/>
<dbReference type="Pfam" id="PF04468">
    <property type="entry name" value="PSP1"/>
    <property type="match status" value="1"/>
</dbReference>
<dbReference type="NCBIfam" id="NF041131">
    <property type="entry name" value="RicT_YaaT_fam"/>
    <property type="match status" value="1"/>
</dbReference>
<evidence type="ECO:0000259" key="2">
    <source>
        <dbReference type="PROSITE" id="PS51411"/>
    </source>
</evidence>
<evidence type="ECO:0000256" key="1">
    <source>
        <dbReference type="SAM" id="MobiDB-lite"/>
    </source>
</evidence>
<dbReference type="PANTHER" id="PTHR43830">
    <property type="entry name" value="PROTEIN PSP1"/>
    <property type="match status" value="1"/>
</dbReference>
<organism evidence="3 4">
    <name type="scientific">Candidatus Colimorpha enterica</name>
    <dbReference type="NCBI Taxonomy" id="3083063"/>
    <lineage>
        <taxon>Bacteria</taxon>
        <taxon>Pseudomonadati</taxon>
        <taxon>Bacteroidota</taxon>
        <taxon>Bacteroidia</taxon>
        <taxon>Bacteroidales</taxon>
        <taxon>Candidatus Colimorpha</taxon>
    </lineage>
</organism>
<sequence length="394" mass="44078">MDNEIIQNNEPAPEEKTENAEKASNGGISRPDGAKRRKKNRQKKKNAAEKAPENGDIPSDEPPAKPKDKPERRDRKPRTQSVGDDMTAPDPQSQESLPETEPETFYEVVGVRFKQNGKVYYFDPSGMSFRRDDHVIVDTSRGIEYGFVSMANRDVPACEVVLPLRKAIRAATPDDEQRYEANLEKETEAYNLCLSKIEEHRLDMKLVDVEYTFDNSKLLFYFTAEGRVDFRELVKDLASVFRTRIELRQIGIRDEAKLMGGLGVCGRPFCCASFLPDFVQVSIKMAKEQNLSLNSAKISGACGRLMCCLRYEYDTYSEEIAKTPKVDSVVDTPDGEGVVVETSPLAGLCKVSLAKNPASIQLYHRDDLKVKGSAKGRKNPPPQTAQPKDGNTKS</sequence>
<dbReference type="Proteomes" id="UP000017938">
    <property type="component" value="Unassembled WGS sequence"/>
</dbReference>
<dbReference type="InterPro" id="IPR047767">
    <property type="entry name" value="PSP1-like"/>
</dbReference>
<comment type="caution">
    <text evidence="3">The sequence shown here is derived from an EMBL/GenBank/DDBJ whole genome shotgun (WGS) entry which is preliminary data.</text>
</comment>
<protein>
    <submittedName>
        <fullName evidence="3">Putative PSP1-like protein</fullName>
    </submittedName>
</protein>
<feature type="region of interest" description="Disordered" evidence="1">
    <location>
        <begin position="1"/>
        <end position="102"/>
    </location>
</feature>
<reference evidence="3" key="1">
    <citation type="submission" date="2012-11" db="EMBL/GenBank/DDBJ databases">
        <title>Dependencies among metagenomic species, viruses, plasmids and units of genetic variation.</title>
        <authorList>
            <person name="Nielsen H.B."/>
            <person name="Almeida M."/>
            <person name="Juncker A.S."/>
            <person name="Rasmussen S."/>
            <person name="Li J."/>
            <person name="Sunagawa S."/>
            <person name="Plichta D."/>
            <person name="Gautier L."/>
            <person name="Le Chatelier E."/>
            <person name="Peletier E."/>
            <person name="Bonde I."/>
            <person name="Nielsen T."/>
            <person name="Manichanh C."/>
            <person name="Arumugam M."/>
            <person name="Batto J."/>
            <person name="Santos M.B.Q.D."/>
            <person name="Blom N."/>
            <person name="Borruel N."/>
            <person name="Burgdorf K.S."/>
            <person name="Boumezbeur F."/>
            <person name="Casellas F."/>
            <person name="Dore J."/>
            <person name="Guarner F."/>
            <person name="Hansen T."/>
            <person name="Hildebrand F."/>
            <person name="Kaas R.S."/>
            <person name="Kennedy S."/>
            <person name="Kristiansen K."/>
            <person name="Kultima J.R."/>
            <person name="Leonard P."/>
            <person name="Levenez F."/>
            <person name="Lund O."/>
            <person name="Moumen B."/>
            <person name="Le Paslier D."/>
            <person name="Pons N."/>
            <person name="Pedersen O."/>
            <person name="Prifti E."/>
            <person name="Qin J."/>
            <person name="Raes J."/>
            <person name="Tap J."/>
            <person name="Tims S."/>
            <person name="Ussery D.W."/>
            <person name="Yamada T."/>
            <person name="MetaHit consortium"/>
            <person name="Renault P."/>
            <person name="Sicheritz-Ponten T."/>
            <person name="Bork P."/>
            <person name="Wang J."/>
            <person name="Brunak S."/>
            <person name="Ehrlich S.D."/>
        </authorList>
    </citation>
    <scope>NUCLEOTIDE SEQUENCE [LARGE SCALE GENOMIC DNA]</scope>
</reference>
<feature type="compositionally biased region" description="Polar residues" evidence="1">
    <location>
        <begin position="1"/>
        <end position="10"/>
    </location>
</feature>
<dbReference type="EMBL" id="CBFW010000248">
    <property type="protein sequence ID" value="CDC74744.1"/>
    <property type="molecule type" value="Genomic_DNA"/>
</dbReference>
<name>R6TY18_9BACT</name>
<dbReference type="AlphaFoldDB" id="R6TY18"/>
<gene>
    <name evidence="3" type="ORF">BN580_01605</name>
</gene>
<feature type="compositionally biased region" description="Basic residues" evidence="1">
    <location>
        <begin position="35"/>
        <end position="45"/>
    </location>
</feature>
<accession>R6TY18</accession>
<evidence type="ECO:0000313" key="3">
    <source>
        <dbReference type="EMBL" id="CDC74744.1"/>
    </source>
</evidence>
<dbReference type="InterPro" id="IPR007557">
    <property type="entry name" value="PSP1_C"/>
</dbReference>
<feature type="region of interest" description="Disordered" evidence="1">
    <location>
        <begin position="370"/>
        <end position="394"/>
    </location>
</feature>
<dbReference type="STRING" id="1263015.BN580_01605"/>
<feature type="compositionally biased region" description="Basic and acidic residues" evidence="1">
    <location>
        <begin position="62"/>
        <end position="74"/>
    </location>
</feature>
<dbReference type="GO" id="GO:0005737">
    <property type="term" value="C:cytoplasm"/>
    <property type="evidence" value="ECO:0007669"/>
    <property type="project" value="TreeGrafter"/>
</dbReference>